<dbReference type="InterPro" id="IPR001123">
    <property type="entry name" value="LeuE-type"/>
</dbReference>
<comment type="subcellular location">
    <subcellularLocation>
        <location evidence="1">Cell membrane</location>
        <topology evidence="1">Multi-pass membrane protein</topology>
    </subcellularLocation>
</comment>
<protein>
    <submittedName>
        <fullName evidence="7">Threonine/homoserine/homoserine lactone efflux protein</fullName>
    </submittedName>
</protein>
<evidence type="ECO:0000256" key="5">
    <source>
        <dbReference type="ARBA" id="ARBA00023136"/>
    </source>
</evidence>
<keyword evidence="3 6" id="KW-0812">Transmembrane</keyword>
<organism evidence="7 8">
    <name type="scientific">Rhizobium hainanense</name>
    <dbReference type="NCBI Taxonomy" id="52131"/>
    <lineage>
        <taxon>Bacteria</taxon>
        <taxon>Pseudomonadati</taxon>
        <taxon>Pseudomonadota</taxon>
        <taxon>Alphaproteobacteria</taxon>
        <taxon>Hyphomicrobiales</taxon>
        <taxon>Rhizobiaceae</taxon>
        <taxon>Rhizobium/Agrobacterium group</taxon>
        <taxon>Rhizobium</taxon>
    </lineage>
</organism>
<evidence type="ECO:0000256" key="4">
    <source>
        <dbReference type="ARBA" id="ARBA00022989"/>
    </source>
</evidence>
<reference evidence="8" key="1">
    <citation type="submission" date="2016-08" db="EMBL/GenBank/DDBJ databases">
        <authorList>
            <person name="Varghese N."/>
            <person name="Submissions Spin"/>
        </authorList>
    </citation>
    <scope>NUCLEOTIDE SEQUENCE [LARGE SCALE GENOMIC DNA]</scope>
    <source>
        <strain evidence="8">CCBAU 57015</strain>
    </source>
</reference>
<feature type="transmembrane region" description="Helical" evidence="6">
    <location>
        <begin position="42"/>
        <end position="61"/>
    </location>
</feature>
<dbReference type="PANTHER" id="PTHR30086:SF20">
    <property type="entry name" value="ARGININE EXPORTER PROTEIN ARGO-RELATED"/>
    <property type="match status" value="1"/>
</dbReference>
<proteinExistence type="predicted"/>
<dbReference type="PANTHER" id="PTHR30086">
    <property type="entry name" value="ARGININE EXPORTER PROTEIN ARGO"/>
    <property type="match status" value="1"/>
</dbReference>
<evidence type="ECO:0000256" key="6">
    <source>
        <dbReference type="SAM" id="Phobius"/>
    </source>
</evidence>
<evidence type="ECO:0000313" key="8">
    <source>
        <dbReference type="Proteomes" id="UP000186228"/>
    </source>
</evidence>
<dbReference type="Proteomes" id="UP000186228">
    <property type="component" value="Unassembled WGS sequence"/>
</dbReference>
<evidence type="ECO:0000256" key="2">
    <source>
        <dbReference type="ARBA" id="ARBA00022475"/>
    </source>
</evidence>
<feature type="transmembrane region" description="Helical" evidence="6">
    <location>
        <begin position="68"/>
        <end position="88"/>
    </location>
</feature>
<dbReference type="OrthoDB" id="9804822at2"/>
<feature type="transmembrane region" description="Helical" evidence="6">
    <location>
        <begin position="150"/>
        <end position="170"/>
    </location>
</feature>
<evidence type="ECO:0000256" key="3">
    <source>
        <dbReference type="ARBA" id="ARBA00022692"/>
    </source>
</evidence>
<keyword evidence="4 6" id="KW-1133">Transmembrane helix</keyword>
<keyword evidence="5 6" id="KW-0472">Membrane</keyword>
<sequence>MSLSTLLVFAGALFIAAGSPGPNIAALVARVLTKGARNVLPFLSGMWLGEAIWLTCAVAGLATIAETFHLAFVAIKWLGVAYLLYLAWKMWFASSDTTGEELPDEQSATRLFLAGFTVTMGNPKIMVFYVALLPSIIDLHGVTISGWAELVATMFAVLIVIDFSWAMLAAKARTFLKSRRAVRIANRASAGTMAGAAVAIAMR</sequence>
<keyword evidence="8" id="KW-1185">Reference proteome</keyword>
<evidence type="ECO:0000313" key="7">
    <source>
        <dbReference type="EMBL" id="SCB38637.1"/>
    </source>
</evidence>
<keyword evidence="2" id="KW-1003">Cell membrane</keyword>
<dbReference type="Pfam" id="PF01810">
    <property type="entry name" value="LysE"/>
    <property type="match status" value="1"/>
</dbReference>
<dbReference type="STRING" id="52131.GA0061100_11762"/>
<dbReference type="GO" id="GO:0015171">
    <property type="term" value="F:amino acid transmembrane transporter activity"/>
    <property type="evidence" value="ECO:0007669"/>
    <property type="project" value="TreeGrafter"/>
</dbReference>
<accession>A0A1C3WEZ6</accession>
<dbReference type="RefSeq" id="WP_075856808.1">
    <property type="nucleotide sequence ID" value="NZ_FMAC01000017.1"/>
</dbReference>
<name>A0A1C3WEZ6_9HYPH</name>
<dbReference type="PIRSF" id="PIRSF006324">
    <property type="entry name" value="LeuE"/>
    <property type="match status" value="1"/>
</dbReference>
<dbReference type="EMBL" id="FMAC01000017">
    <property type="protein sequence ID" value="SCB38637.1"/>
    <property type="molecule type" value="Genomic_DNA"/>
</dbReference>
<dbReference type="GO" id="GO:0005886">
    <property type="term" value="C:plasma membrane"/>
    <property type="evidence" value="ECO:0007669"/>
    <property type="project" value="UniProtKB-SubCell"/>
</dbReference>
<dbReference type="AlphaFoldDB" id="A0A1C3WEZ6"/>
<evidence type="ECO:0000256" key="1">
    <source>
        <dbReference type="ARBA" id="ARBA00004651"/>
    </source>
</evidence>
<gene>
    <name evidence="7" type="ORF">GA0061100_11762</name>
</gene>